<evidence type="ECO:0000259" key="2">
    <source>
        <dbReference type="Pfam" id="PF00248"/>
    </source>
</evidence>
<dbReference type="PANTHER" id="PTHR43625:SF40">
    <property type="entry name" value="ALDO-KETO REDUCTASE YAKC [NADP(+)]"/>
    <property type="match status" value="1"/>
</dbReference>
<dbReference type="PANTHER" id="PTHR43625">
    <property type="entry name" value="AFLATOXIN B1 ALDEHYDE REDUCTASE"/>
    <property type="match status" value="1"/>
</dbReference>
<accession>A0A0P1EUR5</accession>
<dbReference type="InterPro" id="IPR036812">
    <property type="entry name" value="NAD(P)_OxRdtase_dom_sf"/>
</dbReference>
<dbReference type="Proteomes" id="UP000054823">
    <property type="component" value="Unassembled WGS sequence"/>
</dbReference>
<name>A0A0P1EUR5_9RHOB</name>
<keyword evidence="1 3" id="KW-0560">Oxidoreductase</keyword>
<dbReference type="STRING" id="321267.SHM7688_03576"/>
<keyword evidence="4" id="KW-1185">Reference proteome</keyword>
<dbReference type="GO" id="GO:0016491">
    <property type="term" value="F:oxidoreductase activity"/>
    <property type="evidence" value="ECO:0007669"/>
    <property type="project" value="UniProtKB-KW"/>
</dbReference>
<evidence type="ECO:0000313" key="4">
    <source>
        <dbReference type="Proteomes" id="UP000054823"/>
    </source>
</evidence>
<evidence type="ECO:0000313" key="3">
    <source>
        <dbReference type="EMBL" id="CUH54106.1"/>
    </source>
</evidence>
<dbReference type="PROSITE" id="PS51257">
    <property type="entry name" value="PROKAR_LIPOPROTEIN"/>
    <property type="match status" value="1"/>
</dbReference>
<dbReference type="InterPro" id="IPR050791">
    <property type="entry name" value="Aldo-Keto_reductase"/>
</dbReference>
<dbReference type="Pfam" id="PF00248">
    <property type="entry name" value="Aldo_ket_red"/>
    <property type="match status" value="1"/>
</dbReference>
<dbReference type="OrthoDB" id="9803483at2"/>
<dbReference type="EC" id="1.1.1.-" evidence="3"/>
<dbReference type="InterPro" id="IPR020471">
    <property type="entry name" value="AKR"/>
</dbReference>
<dbReference type="Gene3D" id="3.20.20.100">
    <property type="entry name" value="NADP-dependent oxidoreductase domain"/>
    <property type="match status" value="1"/>
</dbReference>
<feature type="domain" description="NADP-dependent oxidoreductase" evidence="2">
    <location>
        <begin position="16"/>
        <end position="306"/>
    </location>
</feature>
<dbReference type="AlphaFoldDB" id="A0A0P1EUR5"/>
<dbReference type="SUPFAM" id="SSF51430">
    <property type="entry name" value="NAD(P)-linked oxidoreductase"/>
    <property type="match status" value="1"/>
</dbReference>
<proteinExistence type="predicted"/>
<organism evidence="3 4">
    <name type="scientific">Shimia marina</name>
    <dbReference type="NCBI Taxonomy" id="321267"/>
    <lineage>
        <taxon>Bacteria</taxon>
        <taxon>Pseudomonadati</taxon>
        <taxon>Pseudomonadota</taxon>
        <taxon>Alphaproteobacteria</taxon>
        <taxon>Rhodobacterales</taxon>
        <taxon>Roseobacteraceae</taxon>
    </lineage>
</organism>
<dbReference type="EMBL" id="CYPW01000038">
    <property type="protein sequence ID" value="CUH54106.1"/>
    <property type="molecule type" value="Genomic_DNA"/>
</dbReference>
<gene>
    <name evidence="3" type="primary">yhdN_3</name>
    <name evidence="3" type="ORF">SHM7688_03576</name>
</gene>
<sequence length="328" mass="35729">MKTRNLGGGLGSVSAIGLGCMGMSEFYGPTNRDQSYETLDRALELGVTFYDTADTYGIGANETLLSDFVRQNRDNVTLATKFAIIRSDDPDVRHIDSSPAYMKQAVEASLKRLGIDQIDLYYAHRLDGVTPIEDTVGAMADLIKEGKIRGIGLSEISAQTLRRANAVHPVAAVQTEYSLWSRDPEAEMLATCAELGTAFVPYSPLGRGFLTGKVTTLSDLADDDFRHTQPRFADGNLDQNLNLLEQYRAIADSAGCSPAQLALAWVLAQGDHIIPIPGTKRRTYLEDNIGAADVTLNEDILTRLDTLFPRGAAAGDRYTEQGMQMTNL</sequence>
<protein>
    <submittedName>
        <fullName evidence="3">General stress protein 69</fullName>
        <ecNumber evidence="3">1.1.1.-</ecNumber>
    </submittedName>
</protein>
<evidence type="ECO:0000256" key="1">
    <source>
        <dbReference type="ARBA" id="ARBA00023002"/>
    </source>
</evidence>
<dbReference type="InterPro" id="IPR023210">
    <property type="entry name" value="NADP_OxRdtase_dom"/>
</dbReference>
<dbReference type="RefSeq" id="WP_058241272.1">
    <property type="nucleotide sequence ID" value="NZ_CYPW01000038.1"/>
</dbReference>
<dbReference type="CDD" id="cd19076">
    <property type="entry name" value="AKR_AKR13A_13D"/>
    <property type="match status" value="1"/>
</dbReference>
<dbReference type="GO" id="GO:0005737">
    <property type="term" value="C:cytoplasm"/>
    <property type="evidence" value="ECO:0007669"/>
    <property type="project" value="TreeGrafter"/>
</dbReference>
<dbReference type="PRINTS" id="PR00069">
    <property type="entry name" value="ALDKETRDTASE"/>
</dbReference>
<reference evidence="3 4" key="1">
    <citation type="submission" date="2015-09" db="EMBL/GenBank/DDBJ databases">
        <authorList>
            <consortium name="Swine Surveillance"/>
        </authorList>
    </citation>
    <scope>NUCLEOTIDE SEQUENCE [LARGE SCALE GENOMIC DNA]</scope>
    <source>
        <strain evidence="3 4">CECT 7688</strain>
    </source>
</reference>